<feature type="non-terminal residue" evidence="3">
    <location>
        <position position="187"/>
    </location>
</feature>
<accession>A0A813AIG6</accession>
<evidence type="ECO:0000313" key="4">
    <source>
        <dbReference type="Proteomes" id="UP000601435"/>
    </source>
</evidence>
<name>A0A813AIG6_9DINO</name>
<dbReference type="Proteomes" id="UP000601435">
    <property type="component" value="Unassembled WGS sequence"/>
</dbReference>
<evidence type="ECO:0000256" key="2">
    <source>
        <dbReference type="SAM" id="MobiDB-lite"/>
    </source>
</evidence>
<proteinExistence type="predicted"/>
<dbReference type="PRINTS" id="PR00633">
    <property type="entry name" value="RCCNDNSATION"/>
</dbReference>
<feature type="repeat" description="RCC1" evidence="1">
    <location>
        <begin position="5"/>
        <end position="68"/>
    </location>
</feature>
<dbReference type="OrthoDB" id="8068875at2759"/>
<dbReference type="Pfam" id="PF00415">
    <property type="entry name" value="RCC1"/>
    <property type="match status" value="1"/>
</dbReference>
<comment type="caution">
    <text evidence="3">The sequence shown here is derived from an EMBL/GenBank/DDBJ whole genome shotgun (WGS) entry which is preliminary data.</text>
</comment>
<feature type="region of interest" description="Disordered" evidence="2">
    <location>
        <begin position="97"/>
        <end position="116"/>
    </location>
</feature>
<organism evidence="3 4">
    <name type="scientific">Symbiodinium necroappetens</name>
    <dbReference type="NCBI Taxonomy" id="1628268"/>
    <lineage>
        <taxon>Eukaryota</taxon>
        <taxon>Sar</taxon>
        <taxon>Alveolata</taxon>
        <taxon>Dinophyceae</taxon>
        <taxon>Suessiales</taxon>
        <taxon>Symbiodiniaceae</taxon>
        <taxon>Symbiodinium</taxon>
    </lineage>
</organism>
<evidence type="ECO:0000256" key="1">
    <source>
        <dbReference type="PROSITE-ProRule" id="PRU00235"/>
    </source>
</evidence>
<dbReference type="PROSITE" id="PS50012">
    <property type="entry name" value="RCC1_3"/>
    <property type="match status" value="2"/>
</dbReference>
<evidence type="ECO:0000313" key="3">
    <source>
        <dbReference type="EMBL" id="CAE7866727.1"/>
    </source>
</evidence>
<dbReference type="EMBL" id="CAJNJA010059164">
    <property type="protein sequence ID" value="CAE7866727.1"/>
    <property type="molecule type" value="Genomic_DNA"/>
</dbReference>
<dbReference type="PANTHER" id="PTHR45982">
    <property type="entry name" value="REGULATOR OF CHROMOSOME CONDENSATION"/>
    <property type="match status" value="1"/>
</dbReference>
<sequence>DVWRGTVFTFGFNELGQLGIGASTSSSRSMGSGDLTWSGSPVRVVSFKDLRIKDVACGEAHCLALDTEGKLYAWGFDEFCQVGGKTAADEVLVQSPLASPRAPRGKDSDLPTSEGSCRMVPKPHRLPCSVSFVGIACGAQFSLALDNTGGVWCWGNGEARRFSKLSFFFYQQLHRKPSTFVRHCNLS</sequence>
<reference evidence="3" key="1">
    <citation type="submission" date="2021-02" db="EMBL/GenBank/DDBJ databases">
        <authorList>
            <person name="Dougan E. K."/>
            <person name="Rhodes N."/>
            <person name="Thang M."/>
            <person name="Chan C."/>
        </authorList>
    </citation>
    <scope>NUCLEOTIDE SEQUENCE</scope>
</reference>
<dbReference type="InterPro" id="IPR051553">
    <property type="entry name" value="Ran_GTPase-activating"/>
</dbReference>
<protein>
    <submittedName>
        <fullName evidence="3">Herc4 protein</fullName>
    </submittedName>
</protein>
<dbReference type="AlphaFoldDB" id="A0A813AIG6"/>
<dbReference type="InterPro" id="IPR009091">
    <property type="entry name" value="RCC1/BLIP-II"/>
</dbReference>
<keyword evidence="4" id="KW-1185">Reference proteome</keyword>
<dbReference type="SUPFAM" id="SSF50985">
    <property type="entry name" value="RCC1/BLIP-II"/>
    <property type="match status" value="1"/>
</dbReference>
<dbReference type="Gene3D" id="2.130.10.30">
    <property type="entry name" value="Regulator of chromosome condensation 1/beta-lactamase-inhibitor protein II"/>
    <property type="match status" value="1"/>
</dbReference>
<dbReference type="InterPro" id="IPR000408">
    <property type="entry name" value="Reg_chr_condens"/>
</dbReference>
<dbReference type="PANTHER" id="PTHR45982:SF1">
    <property type="entry name" value="REGULATOR OF CHROMOSOME CONDENSATION"/>
    <property type="match status" value="1"/>
</dbReference>
<gene>
    <name evidence="3" type="primary">Herc4</name>
    <name evidence="3" type="ORF">SNEC2469_LOCUS27789</name>
</gene>
<dbReference type="Pfam" id="PF13540">
    <property type="entry name" value="RCC1_2"/>
    <property type="match status" value="1"/>
</dbReference>
<feature type="repeat" description="RCC1" evidence="1">
    <location>
        <begin position="69"/>
        <end position="148"/>
    </location>
</feature>